<sequence>MLMEPDEYTSQERALTDKAKELIEQHELDWGNGECFIQRDAGRSERSELYMTLEAPNHATVSVTVPAEADEKGLRRAMADGLLDFDPDEEFDECWSREFAARNGFTPSGFLSGLQEDKAYFGLRSEALLHPGQSNAGQGNETIAEIRWTEEDLRHWLKDHDWPDNNENMDAMRDMISARELRDRSIEEGWEIIDAMVDDGRLARKDEGEKAETSETYDPANPADPLSIADTSASAAATR</sequence>
<dbReference type="RefSeq" id="WP_095279849.1">
    <property type="nucleotide sequence ID" value="NZ_MNLB01000010.1"/>
</dbReference>
<evidence type="ECO:0000313" key="2">
    <source>
        <dbReference type="EMBL" id="PAC72880.1"/>
    </source>
</evidence>
<gene>
    <name evidence="2" type="ORF">BPS1E_1574</name>
</gene>
<evidence type="ECO:0000256" key="1">
    <source>
        <dbReference type="SAM" id="MobiDB-lite"/>
    </source>
</evidence>
<protein>
    <submittedName>
        <fullName evidence="2">Uncharacterized protein</fullName>
    </submittedName>
</protein>
<reference evidence="2 3" key="1">
    <citation type="journal article" date="2017" name="ISME J.">
        <title>Unveiling bifidobacterial biogeography across the mammalian branch of the tree of life.</title>
        <authorList>
            <person name="Milani C."/>
            <person name="Mangifesta M."/>
            <person name="Mancabelli L."/>
            <person name="Lugli G.A."/>
            <person name="James K."/>
            <person name="Duranti S."/>
            <person name="Turroni F."/>
            <person name="Ferrario C."/>
            <person name="Ossiprandi M.C."/>
            <person name="van Sinderen D."/>
            <person name="Ventura M."/>
        </authorList>
    </citation>
    <scope>NUCLEOTIDE SEQUENCE [LARGE SCALE GENOMIC DNA]</scope>
    <source>
        <strain evidence="2 3">1E</strain>
    </source>
</reference>
<feature type="compositionally biased region" description="Basic and acidic residues" evidence="1">
    <location>
        <begin position="198"/>
        <end position="213"/>
    </location>
</feature>
<dbReference type="EMBL" id="MNLB01000010">
    <property type="protein sequence ID" value="PAC72880.1"/>
    <property type="molecule type" value="Genomic_DNA"/>
</dbReference>
<dbReference type="Proteomes" id="UP000216789">
    <property type="component" value="Unassembled WGS sequence"/>
</dbReference>
<feature type="compositionally biased region" description="Low complexity" evidence="1">
    <location>
        <begin position="229"/>
        <end position="239"/>
    </location>
</feature>
<name>A0A267WJS2_BIFPS</name>
<accession>A0A267WJS2</accession>
<dbReference type="AlphaFoldDB" id="A0A267WJS2"/>
<feature type="region of interest" description="Disordered" evidence="1">
    <location>
        <begin position="198"/>
        <end position="239"/>
    </location>
</feature>
<comment type="caution">
    <text evidence="2">The sequence shown here is derived from an EMBL/GenBank/DDBJ whole genome shotgun (WGS) entry which is preliminary data.</text>
</comment>
<evidence type="ECO:0000313" key="3">
    <source>
        <dbReference type="Proteomes" id="UP000216789"/>
    </source>
</evidence>
<organism evidence="2 3">
    <name type="scientific">Bifidobacterium pseudocatenulatum</name>
    <dbReference type="NCBI Taxonomy" id="28026"/>
    <lineage>
        <taxon>Bacteria</taxon>
        <taxon>Bacillati</taxon>
        <taxon>Actinomycetota</taxon>
        <taxon>Actinomycetes</taxon>
        <taxon>Bifidobacteriales</taxon>
        <taxon>Bifidobacteriaceae</taxon>
        <taxon>Bifidobacterium</taxon>
    </lineage>
</organism>
<proteinExistence type="predicted"/>